<dbReference type="Proteomes" id="UP000478148">
    <property type="component" value="Unassembled WGS sequence"/>
</dbReference>
<dbReference type="Gene3D" id="3.40.50.2300">
    <property type="match status" value="1"/>
</dbReference>
<dbReference type="EMBL" id="SAIY01000010">
    <property type="protein sequence ID" value="NGM15657.1"/>
    <property type="molecule type" value="Genomic_DNA"/>
</dbReference>
<dbReference type="SMART" id="SM00421">
    <property type="entry name" value="HTH_LUXR"/>
    <property type="match status" value="1"/>
</dbReference>
<organism evidence="3 4">
    <name type="scientific">Verrucosispora sioxanthis</name>
    <dbReference type="NCBI Taxonomy" id="2499994"/>
    <lineage>
        <taxon>Bacteria</taxon>
        <taxon>Bacillati</taxon>
        <taxon>Actinomycetota</taxon>
        <taxon>Actinomycetes</taxon>
        <taxon>Micromonosporales</taxon>
        <taxon>Micromonosporaceae</taxon>
        <taxon>Micromonospora</taxon>
    </lineage>
</organism>
<reference evidence="3 4" key="1">
    <citation type="submission" date="2020-02" db="EMBL/GenBank/DDBJ databases">
        <title>Draft Genome Sequence of Verrucosispora sp. Strain CWR15, Isolated from Gulf of Mexico Sponge.</title>
        <authorList>
            <person name="Kennedy S.J."/>
            <person name="Cella E."/>
            <person name="Azarian T."/>
            <person name="Baker B.J."/>
            <person name="Shaw L.N."/>
        </authorList>
    </citation>
    <scope>NUCLEOTIDE SEQUENCE [LARGE SCALE GENOMIC DNA]</scope>
    <source>
        <strain evidence="3 4">CWR15</strain>
    </source>
</reference>
<dbReference type="GO" id="GO:0006355">
    <property type="term" value="P:regulation of DNA-templated transcription"/>
    <property type="evidence" value="ECO:0007669"/>
    <property type="project" value="InterPro"/>
</dbReference>
<evidence type="ECO:0000256" key="1">
    <source>
        <dbReference type="ARBA" id="ARBA00023125"/>
    </source>
</evidence>
<accession>A0A6M1LBS6</accession>
<evidence type="ECO:0000259" key="2">
    <source>
        <dbReference type="PROSITE" id="PS50043"/>
    </source>
</evidence>
<dbReference type="PROSITE" id="PS50043">
    <property type="entry name" value="HTH_LUXR_2"/>
    <property type="match status" value="1"/>
</dbReference>
<name>A0A6M1LBS6_9ACTN</name>
<dbReference type="InterPro" id="IPR039420">
    <property type="entry name" value="WalR-like"/>
</dbReference>
<comment type="caution">
    <text evidence="3">The sequence shown here is derived from an EMBL/GenBank/DDBJ whole genome shotgun (WGS) entry which is preliminary data.</text>
</comment>
<dbReference type="Pfam" id="PF00196">
    <property type="entry name" value="GerE"/>
    <property type="match status" value="1"/>
</dbReference>
<dbReference type="InterPro" id="IPR016032">
    <property type="entry name" value="Sig_transdc_resp-reg_C-effctor"/>
</dbReference>
<keyword evidence="1" id="KW-0238">DNA-binding</keyword>
<dbReference type="GO" id="GO:0003677">
    <property type="term" value="F:DNA binding"/>
    <property type="evidence" value="ECO:0007669"/>
    <property type="project" value="UniProtKB-KW"/>
</dbReference>
<dbReference type="Gene3D" id="1.10.10.10">
    <property type="entry name" value="Winged helix-like DNA-binding domain superfamily/Winged helix DNA-binding domain"/>
    <property type="match status" value="1"/>
</dbReference>
<evidence type="ECO:0000313" key="4">
    <source>
        <dbReference type="Proteomes" id="UP000478148"/>
    </source>
</evidence>
<dbReference type="PRINTS" id="PR00038">
    <property type="entry name" value="HTHLUXR"/>
</dbReference>
<gene>
    <name evidence="3" type="ORF">ENC19_24985</name>
</gene>
<dbReference type="PANTHER" id="PTHR43214">
    <property type="entry name" value="TWO-COMPONENT RESPONSE REGULATOR"/>
    <property type="match status" value="1"/>
</dbReference>
<proteinExistence type="predicted"/>
<sequence>MAEQPTWRAGLEKLAGDDPNLRVASAVSDVGELTGRFDLVVLDVARPELTVSDLIRRTITHGPVLVSADWPGRTGLMESILAGVRGCLSRQAEQDAVREAMRVTAQGGFYLCRRLADRLPEELSRGPAEEPGALAPREVETLRWIASGYTHSQIATRMGLSQATVNTYAKRIRAKLNAGNKAELTRRAIELGHLLPVEG</sequence>
<keyword evidence="4" id="KW-1185">Reference proteome</keyword>
<protein>
    <submittedName>
        <fullName evidence="3">Response regulator transcription factor</fullName>
    </submittedName>
</protein>
<dbReference type="InterPro" id="IPR000792">
    <property type="entry name" value="Tscrpt_reg_LuxR_C"/>
</dbReference>
<dbReference type="RefSeq" id="WP_164449499.1">
    <property type="nucleotide sequence ID" value="NZ_SAIY01000010.1"/>
</dbReference>
<dbReference type="InterPro" id="IPR036388">
    <property type="entry name" value="WH-like_DNA-bd_sf"/>
</dbReference>
<dbReference type="SUPFAM" id="SSF46894">
    <property type="entry name" value="C-terminal effector domain of the bipartite response regulators"/>
    <property type="match status" value="1"/>
</dbReference>
<feature type="domain" description="HTH luxR-type" evidence="2">
    <location>
        <begin position="127"/>
        <end position="192"/>
    </location>
</feature>
<dbReference type="CDD" id="cd06170">
    <property type="entry name" value="LuxR_C_like"/>
    <property type="match status" value="1"/>
</dbReference>
<dbReference type="AlphaFoldDB" id="A0A6M1LBS6"/>
<evidence type="ECO:0000313" key="3">
    <source>
        <dbReference type="EMBL" id="NGM15657.1"/>
    </source>
</evidence>